<feature type="domain" description="TPM" evidence="2">
    <location>
        <begin position="18"/>
        <end position="136"/>
    </location>
</feature>
<dbReference type="Gene3D" id="3.10.310.50">
    <property type="match status" value="1"/>
</dbReference>
<reference evidence="3 4" key="1">
    <citation type="submission" date="2015-05" db="EMBL/GenBank/DDBJ databases">
        <title>Genome sequencing and analysis of members of genus Stenotrophomonas.</title>
        <authorList>
            <person name="Patil P.P."/>
            <person name="Midha S."/>
            <person name="Patil P.B."/>
        </authorList>
    </citation>
    <scope>NUCLEOTIDE SEQUENCE [LARGE SCALE GENOMIC DNA]</scope>
    <source>
        <strain evidence="3 4">DSM 21858</strain>
    </source>
</reference>
<evidence type="ECO:0000313" key="3">
    <source>
        <dbReference type="EMBL" id="KRG71229.1"/>
    </source>
</evidence>
<evidence type="ECO:0000256" key="1">
    <source>
        <dbReference type="SAM" id="MobiDB-lite"/>
    </source>
</evidence>
<dbReference type="PATRIC" id="fig|344882.3.peg.1909"/>
<dbReference type="AlphaFoldDB" id="A0A0R0CMH7"/>
<sequence length="162" mass="18366">MRLLKHLFPPSVRRWFPADSMQRIAEAIAEGESRHRGEVMFAVEADLPLPLLWRGVQARQRAEHAFARLRTWDTEANNGVLLYLLLADHRIEIVADRGLRDRVTPDHWQAVCRQIELDMRAGQPETAIVSGIGAISTLLATHFPQDGSQPDEDELPNLPHVL</sequence>
<dbReference type="RefSeq" id="WP_057657136.1">
    <property type="nucleotide sequence ID" value="NZ_LDJL01000003.1"/>
</dbReference>
<evidence type="ECO:0000313" key="4">
    <source>
        <dbReference type="Proteomes" id="UP000052052"/>
    </source>
</evidence>
<dbReference type="PANTHER" id="PTHR30373:SF8">
    <property type="entry name" value="BLL7265 PROTEIN"/>
    <property type="match status" value="1"/>
</dbReference>
<keyword evidence="4" id="KW-1185">Reference proteome</keyword>
<dbReference type="PANTHER" id="PTHR30373">
    <property type="entry name" value="UPF0603 PROTEIN YGCG"/>
    <property type="match status" value="1"/>
</dbReference>
<accession>A0A0R0CMH7</accession>
<dbReference type="Pfam" id="PF04536">
    <property type="entry name" value="TPM_phosphatase"/>
    <property type="match status" value="1"/>
</dbReference>
<dbReference type="EMBL" id="LDJL01000003">
    <property type="protein sequence ID" value="KRG71229.1"/>
    <property type="molecule type" value="Genomic_DNA"/>
</dbReference>
<name>A0A0R0CMH7_9GAMM</name>
<proteinExistence type="predicted"/>
<protein>
    <submittedName>
        <fullName evidence="3">Membrane protein</fullName>
    </submittedName>
</protein>
<dbReference type="InterPro" id="IPR007621">
    <property type="entry name" value="TPM_dom"/>
</dbReference>
<dbReference type="Proteomes" id="UP000052052">
    <property type="component" value="Unassembled WGS sequence"/>
</dbReference>
<dbReference type="STRING" id="344882.ABB29_02935"/>
<evidence type="ECO:0000259" key="2">
    <source>
        <dbReference type="Pfam" id="PF04536"/>
    </source>
</evidence>
<organism evidence="3 4">
    <name type="scientific">Pseudoxanthomonas dokdonensis</name>
    <dbReference type="NCBI Taxonomy" id="344882"/>
    <lineage>
        <taxon>Bacteria</taxon>
        <taxon>Pseudomonadati</taxon>
        <taxon>Pseudomonadota</taxon>
        <taxon>Gammaproteobacteria</taxon>
        <taxon>Lysobacterales</taxon>
        <taxon>Lysobacteraceae</taxon>
        <taxon>Pseudoxanthomonas</taxon>
    </lineage>
</organism>
<comment type="caution">
    <text evidence="3">The sequence shown here is derived from an EMBL/GenBank/DDBJ whole genome shotgun (WGS) entry which is preliminary data.</text>
</comment>
<feature type="region of interest" description="Disordered" evidence="1">
    <location>
        <begin position="143"/>
        <end position="162"/>
    </location>
</feature>
<dbReference type="OrthoDB" id="5683663at2"/>
<gene>
    <name evidence="3" type="ORF">ABB29_02935</name>
</gene>